<keyword evidence="3" id="KW-1185">Reference proteome</keyword>
<accession>A0ABQ8K7D9</accession>
<keyword evidence="1" id="KW-0812">Transmembrane</keyword>
<dbReference type="EMBL" id="JADCUA010000020">
    <property type="protein sequence ID" value="KAH9832957.1"/>
    <property type="molecule type" value="Genomic_DNA"/>
</dbReference>
<sequence length="95" mass="10794">MLSTSKSSYTQLSANRDKVCDCSLVLYALMPFKTKIKFCTRIPPLCLFSVLLLSFFPSFLPSFLPSFPLFLFPLLSIWILSLVFVPFGPLTFQSQ</sequence>
<name>A0ABQ8K7D9_9APHY</name>
<evidence type="ECO:0000313" key="3">
    <source>
        <dbReference type="Proteomes" id="UP000814176"/>
    </source>
</evidence>
<dbReference type="Proteomes" id="UP000814176">
    <property type="component" value="Unassembled WGS sequence"/>
</dbReference>
<comment type="caution">
    <text evidence="2">The sequence shown here is derived from an EMBL/GenBank/DDBJ whole genome shotgun (WGS) entry which is preliminary data.</text>
</comment>
<dbReference type="GeneID" id="71998001"/>
<evidence type="ECO:0000256" key="1">
    <source>
        <dbReference type="SAM" id="Phobius"/>
    </source>
</evidence>
<organism evidence="2 3">
    <name type="scientific">Rhodofomes roseus</name>
    <dbReference type="NCBI Taxonomy" id="34475"/>
    <lineage>
        <taxon>Eukaryota</taxon>
        <taxon>Fungi</taxon>
        <taxon>Dikarya</taxon>
        <taxon>Basidiomycota</taxon>
        <taxon>Agaricomycotina</taxon>
        <taxon>Agaricomycetes</taxon>
        <taxon>Polyporales</taxon>
        <taxon>Rhodofomes</taxon>
    </lineage>
</organism>
<reference evidence="2 3" key="1">
    <citation type="journal article" date="2021" name="Environ. Microbiol.">
        <title>Gene family expansions and transcriptome signatures uncover fungal adaptations to wood decay.</title>
        <authorList>
            <person name="Hage H."/>
            <person name="Miyauchi S."/>
            <person name="Viragh M."/>
            <person name="Drula E."/>
            <person name="Min B."/>
            <person name="Chaduli D."/>
            <person name="Navarro D."/>
            <person name="Favel A."/>
            <person name="Norest M."/>
            <person name="Lesage-Meessen L."/>
            <person name="Balint B."/>
            <person name="Merenyi Z."/>
            <person name="de Eugenio L."/>
            <person name="Morin E."/>
            <person name="Martinez A.T."/>
            <person name="Baldrian P."/>
            <person name="Stursova M."/>
            <person name="Martinez M.J."/>
            <person name="Novotny C."/>
            <person name="Magnuson J.K."/>
            <person name="Spatafora J.W."/>
            <person name="Maurice S."/>
            <person name="Pangilinan J."/>
            <person name="Andreopoulos W."/>
            <person name="LaButti K."/>
            <person name="Hundley H."/>
            <person name="Na H."/>
            <person name="Kuo A."/>
            <person name="Barry K."/>
            <person name="Lipzen A."/>
            <person name="Henrissat B."/>
            <person name="Riley R."/>
            <person name="Ahrendt S."/>
            <person name="Nagy L.G."/>
            <person name="Grigoriev I.V."/>
            <person name="Martin F."/>
            <person name="Rosso M.N."/>
        </authorList>
    </citation>
    <scope>NUCLEOTIDE SEQUENCE [LARGE SCALE GENOMIC DNA]</scope>
    <source>
        <strain evidence="2 3">CIRM-BRFM 1785</strain>
    </source>
</reference>
<protein>
    <submittedName>
        <fullName evidence="2">Uncharacterized protein</fullName>
    </submittedName>
</protein>
<proteinExistence type="predicted"/>
<keyword evidence="1" id="KW-1133">Transmembrane helix</keyword>
<dbReference type="RefSeq" id="XP_047775723.1">
    <property type="nucleotide sequence ID" value="XM_047917269.1"/>
</dbReference>
<feature type="transmembrane region" description="Helical" evidence="1">
    <location>
        <begin position="45"/>
        <end position="64"/>
    </location>
</feature>
<gene>
    <name evidence="2" type="ORF">C8Q71DRAFT_245877</name>
</gene>
<keyword evidence="1" id="KW-0472">Membrane</keyword>
<feature type="transmembrane region" description="Helical" evidence="1">
    <location>
        <begin position="70"/>
        <end position="92"/>
    </location>
</feature>
<evidence type="ECO:0000313" key="2">
    <source>
        <dbReference type="EMBL" id="KAH9832957.1"/>
    </source>
</evidence>